<comment type="caution">
    <text evidence="1">The sequence shown here is derived from an EMBL/GenBank/DDBJ whole genome shotgun (WGS) entry which is preliminary data.</text>
</comment>
<accession>A0A4R6JGI6</accession>
<organism evidence="1 2">
    <name type="scientific">Kribbella caucasensis</name>
    <dbReference type="NCBI Taxonomy" id="2512215"/>
    <lineage>
        <taxon>Bacteria</taxon>
        <taxon>Bacillati</taxon>
        <taxon>Actinomycetota</taxon>
        <taxon>Actinomycetes</taxon>
        <taxon>Propionibacteriales</taxon>
        <taxon>Kribbellaceae</taxon>
        <taxon>Kribbella</taxon>
    </lineage>
</organism>
<name>A0A4R6JGI6_9ACTN</name>
<gene>
    <name evidence="1" type="ORF">EV643_1312</name>
</gene>
<proteinExistence type="predicted"/>
<dbReference type="AlphaFoldDB" id="A0A4R6JGI6"/>
<sequence length="43" mass="4487">MSGVFGELFDDALTEDDLDELEALAAAEDADRILGDLGGETDA</sequence>
<dbReference type="EMBL" id="SNWQ01000031">
    <property type="protein sequence ID" value="TDO33736.1"/>
    <property type="molecule type" value="Genomic_DNA"/>
</dbReference>
<dbReference type="Proteomes" id="UP000295388">
    <property type="component" value="Unassembled WGS sequence"/>
</dbReference>
<dbReference type="RefSeq" id="WP_255513081.1">
    <property type="nucleotide sequence ID" value="NZ_SNWQ01000031.1"/>
</dbReference>
<evidence type="ECO:0000313" key="2">
    <source>
        <dbReference type="Proteomes" id="UP000295388"/>
    </source>
</evidence>
<keyword evidence="2" id="KW-1185">Reference proteome</keyword>
<protein>
    <submittedName>
        <fullName evidence="1">Uncharacterized protein</fullName>
    </submittedName>
</protein>
<evidence type="ECO:0000313" key="1">
    <source>
        <dbReference type="EMBL" id="TDO33736.1"/>
    </source>
</evidence>
<reference evidence="1 2" key="1">
    <citation type="submission" date="2019-03" db="EMBL/GenBank/DDBJ databases">
        <title>Genomic Encyclopedia of Type Strains, Phase III (KMG-III): the genomes of soil and plant-associated and newly described type strains.</title>
        <authorList>
            <person name="Whitman W."/>
        </authorList>
    </citation>
    <scope>NUCLEOTIDE SEQUENCE [LARGE SCALE GENOMIC DNA]</scope>
    <source>
        <strain evidence="1 2">VKM Ac-2527</strain>
    </source>
</reference>